<dbReference type="InterPro" id="IPR016181">
    <property type="entry name" value="Acyl_CoA_acyltransferase"/>
</dbReference>
<comment type="caution">
    <text evidence="2">The sequence shown here is derived from an EMBL/GenBank/DDBJ whole genome shotgun (WGS) entry which is preliminary data.</text>
</comment>
<dbReference type="CDD" id="cd04301">
    <property type="entry name" value="NAT_SF"/>
    <property type="match status" value="1"/>
</dbReference>
<dbReference type="Pfam" id="PF00583">
    <property type="entry name" value="Acetyltransf_1"/>
    <property type="match status" value="1"/>
</dbReference>
<evidence type="ECO:0000313" key="2">
    <source>
        <dbReference type="EMBL" id="GAA0385531.1"/>
    </source>
</evidence>
<dbReference type="SUPFAM" id="SSF55729">
    <property type="entry name" value="Acyl-CoA N-acyltransferases (Nat)"/>
    <property type="match status" value="1"/>
</dbReference>
<sequence length="205" mass="23830">MDRLNLTTEHYDQGEGAIPFVQQIEIRRPELGDCQELHQFFRSVITDTFAKENLADLVEDIEQEIKTKESYLKIDYDSLGINRYFLLAIANKQIIGTIEYGPSSRLIHELTQDALQNMIEIGTVLVHPEYQQQGIGSLLLNVLLLSLKNKGIGEFCLDSGYNRAQKYWVKKLGEPDYRFENYWSEGNDHMIWRRQTSDIPVIFKL</sequence>
<organism evidence="2 3">
    <name type="scientific">Paenibacillus motobuensis</name>
    <dbReference type="NCBI Taxonomy" id="295324"/>
    <lineage>
        <taxon>Bacteria</taxon>
        <taxon>Bacillati</taxon>
        <taxon>Bacillota</taxon>
        <taxon>Bacilli</taxon>
        <taxon>Bacillales</taxon>
        <taxon>Paenibacillaceae</taxon>
        <taxon>Paenibacillus</taxon>
    </lineage>
</organism>
<dbReference type="InterPro" id="IPR000182">
    <property type="entry name" value="GNAT_dom"/>
</dbReference>
<gene>
    <name evidence="2" type="ORF">GCM10008933_15780</name>
</gene>
<dbReference type="EMBL" id="BAAACX010000007">
    <property type="protein sequence ID" value="GAA0385531.1"/>
    <property type="molecule type" value="Genomic_DNA"/>
</dbReference>
<name>A0ABP3I0Y2_9BACL</name>
<protein>
    <submittedName>
        <fullName evidence="2">GNAT family N-acetyltransferase</fullName>
    </submittedName>
</protein>
<dbReference type="Gene3D" id="3.40.630.30">
    <property type="match status" value="1"/>
</dbReference>
<keyword evidence="3" id="KW-1185">Reference proteome</keyword>
<accession>A0ABP3I0Y2</accession>
<dbReference type="Proteomes" id="UP001500340">
    <property type="component" value="Unassembled WGS sequence"/>
</dbReference>
<reference evidence="3" key="1">
    <citation type="journal article" date="2019" name="Int. J. Syst. Evol. Microbiol.">
        <title>The Global Catalogue of Microorganisms (GCM) 10K type strain sequencing project: providing services to taxonomists for standard genome sequencing and annotation.</title>
        <authorList>
            <consortium name="The Broad Institute Genomics Platform"/>
            <consortium name="The Broad Institute Genome Sequencing Center for Infectious Disease"/>
            <person name="Wu L."/>
            <person name="Ma J."/>
        </authorList>
    </citation>
    <scope>NUCLEOTIDE SEQUENCE [LARGE SCALE GENOMIC DNA]</scope>
    <source>
        <strain evidence="3">JCM 12774</strain>
    </source>
</reference>
<feature type="domain" description="N-acetyltransferase" evidence="1">
    <location>
        <begin position="24"/>
        <end position="195"/>
    </location>
</feature>
<dbReference type="PROSITE" id="PS51186">
    <property type="entry name" value="GNAT"/>
    <property type="match status" value="1"/>
</dbReference>
<proteinExistence type="predicted"/>
<evidence type="ECO:0000313" key="3">
    <source>
        <dbReference type="Proteomes" id="UP001500340"/>
    </source>
</evidence>
<evidence type="ECO:0000259" key="1">
    <source>
        <dbReference type="PROSITE" id="PS51186"/>
    </source>
</evidence>